<proteinExistence type="predicted"/>
<dbReference type="EMBL" id="CP045891">
    <property type="protein sequence ID" value="QQP58402.1"/>
    <property type="molecule type" value="Genomic_DNA"/>
</dbReference>
<organism evidence="1 2">
    <name type="scientific">Caligus rogercresseyi</name>
    <name type="common">Sea louse</name>
    <dbReference type="NCBI Taxonomy" id="217165"/>
    <lineage>
        <taxon>Eukaryota</taxon>
        <taxon>Metazoa</taxon>
        <taxon>Ecdysozoa</taxon>
        <taxon>Arthropoda</taxon>
        <taxon>Crustacea</taxon>
        <taxon>Multicrustacea</taxon>
        <taxon>Hexanauplia</taxon>
        <taxon>Copepoda</taxon>
        <taxon>Siphonostomatoida</taxon>
        <taxon>Caligidae</taxon>
        <taxon>Caligus</taxon>
    </lineage>
</organism>
<keyword evidence="2" id="KW-1185">Reference proteome</keyword>
<sequence>MTQRSYGTLQTQRWKGSGFPPASLTIEKFLRRENREAASAMNQFYIDKVDKLRANIPPVSATLELAEINFAILFLLC</sequence>
<dbReference type="AlphaFoldDB" id="A0A7T8QX83"/>
<name>A0A7T8QX83_CALRO</name>
<evidence type="ECO:0000313" key="2">
    <source>
        <dbReference type="Proteomes" id="UP000595437"/>
    </source>
</evidence>
<dbReference type="Proteomes" id="UP000595437">
    <property type="component" value="Chromosome 2"/>
</dbReference>
<reference evidence="2" key="1">
    <citation type="submission" date="2021-01" db="EMBL/GenBank/DDBJ databases">
        <title>Caligus Genome Assembly.</title>
        <authorList>
            <person name="Gallardo-Escarate C."/>
        </authorList>
    </citation>
    <scope>NUCLEOTIDE SEQUENCE [LARGE SCALE GENOMIC DNA]</scope>
</reference>
<gene>
    <name evidence="1" type="ORF">FKW44_003709</name>
</gene>
<evidence type="ECO:0000313" key="1">
    <source>
        <dbReference type="EMBL" id="QQP58402.1"/>
    </source>
</evidence>
<protein>
    <submittedName>
        <fullName evidence="1">Uncharacterized protein</fullName>
    </submittedName>
</protein>
<accession>A0A7T8QX83</accession>